<dbReference type="InterPro" id="IPR001789">
    <property type="entry name" value="Sig_transdc_resp-reg_receiver"/>
</dbReference>
<dbReference type="InterPro" id="IPR036097">
    <property type="entry name" value="HisK_dim/P_sf"/>
</dbReference>
<name>A0A178MRV1_9PROT</name>
<feature type="modified residue" description="4-aspartylphosphate" evidence="6">
    <location>
        <position position="58"/>
    </location>
</feature>
<protein>
    <recommendedName>
        <fullName evidence="2">histidine kinase</fullName>
        <ecNumber evidence="2">2.7.13.3</ecNumber>
    </recommendedName>
</protein>
<keyword evidence="5" id="KW-0418">Kinase</keyword>
<evidence type="ECO:0000256" key="3">
    <source>
        <dbReference type="ARBA" id="ARBA00022553"/>
    </source>
</evidence>
<dbReference type="STRING" id="1285242.A6A04_00595"/>
<sequence>MTHTTAKPKILAVDDRPANLLAMRTILAKTDADVLTAVGGNDALALCLEHDFAVILLDVDMPGMDGYELAELLRGEPKTAQVPLIFVTASYSDELHRKRGYSVGAVEYIQKPVDDFILRSKVNIFLDLYLSRRSLELELARSEAMASILRENEARLRAGEQKFRNLVENISDLIWETDGNGCFTYVSPRCLDLLKCTPDSLKGRYLADLCRPNDADRVKAAMAEGVQRLELTLRLPGAEEIETEISLSPIMDGAGSVVGHRGITRDITTRKKVRAQLAQKTAELERSNADLEQFAYVASHDLREPLRMVSSFLGLLERRIADRLDEESREYIAFAKDGAQRMDRLIRDLLDYSRIGRTALPDTPISLENPLESALGNLTVAIEESGAEIIRDTTMPSLRVDGGEFVRLFQNLVANAIKYRHPDRAPRITLSAMRSKGQWEFTIQDNGMGIEPQFSERIFQIFQRLQGRNETEGTGIGLAVCKRVVGRYGGRIWVESVPGQGSCFRFTLPDPYGVDGDTSV</sequence>
<dbReference type="SUPFAM" id="SSF55874">
    <property type="entry name" value="ATPase domain of HSP90 chaperone/DNA topoisomerase II/histidine kinase"/>
    <property type="match status" value="1"/>
</dbReference>
<dbReference type="InterPro" id="IPR004358">
    <property type="entry name" value="Sig_transdc_His_kin-like_C"/>
</dbReference>
<dbReference type="Pfam" id="PF02518">
    <property type="entry name" value="HATPase_c"/>
    <property type="match status" value="1"/>
</dbReference>
<keyword evidence="7" id="KW-0175">Coiled coil</keyword>
<dbReference type="OrthoDB" id="9796100at2"/>
<organism evidence="12 13">
    <name type="scientific">Paramagnetospirillum marisnigri</name>
    <dbReference type="NCBI Taxonomy" id="1285242"/>
    <lineage>
        <taxon>Bacteria</taxon>
        <taxon>Pseudomonadati</taxon>
        <taxon>Pseudomonadota</taxon>
        <taxon>Alphaproteobacteria</taxon>
        <taxon>Rhodospirillales</taxon>
        <taxon>Magnetospirillaceae</taxon>
        <taxon>Paramagnetospirillum</taxon>
    </lineage>
</organism>
<dbReference type="PANTHER" id="PTHR43304">
    <property type="entry name" value="PHYTOCHROME-LIKE PROTEIN CPH1"/>
    <property type="match status" value="1"/>
</dbReference>
<dbReference type="InterPro" id="IPR000014">
    <property type="entry name" value="PAS"/>
</dbReference>
<dbReference type="PRINTS" id="PR00344">
    <property type="entry name" value="BCTRLSENSOR"/>
</dbReference>
<reference evidence="12 13" key="1">
    <citation type="submission" date="2016-04" db="EMBL/GenBank/DDBJ databases">
        <title>Draft genome sequence of freshwater magnetotactic bacteria Magnetospirillum marisnigri SP-1 and Magnetospirillum moscoviense BB-1.</title>
        <authorList>
            <person name="Koziaeva V."/>
            <person name="Dziuba M.V."/>
            <person name="Ivanov T.M."/>
            <person name="Kuznetsov B."/>
            <person name="Grouzdev D.S."/>
        </authorList>
    </citation>
    <scope>NUCLEOTIDE SEQUENCE [LARGE SCALE GENOMIC DNA]</scope>
    <source>
        <strain evidence="12 13">SP-1</strain>
    </source>
</reference>
<evidence type="ECO:0000256" key="6">
    <source>
        <dbReference type="PROSITE-ProRule" id="PRU00169"/>
    </source>
</evidence>
<feature type="domain" description="PAC" evidence="11">
    <location>
        <begin position="227"/>
        <end position="279"/>
    </location>
</feature>
<comment type="catalytic activity">
    <reaction evidence="1">
        <text>ATP + protein L-histidine = ADP + protein N-phospho-L-histidine.</text>
        <dbReference type="EC" id="2.7.13.3"/>
    </reaction>
</comment>
<dbReference type="SUPFAM" id="SSF47384">
    <property type="entry name" value="Homodimeric domain of signal transducing histidine kinase"/>
    <property type="match status" value="1"/>
</dbReference>
<dbReference type="InterPro" id="IPR011006">
    <property type="entry name" value="CheY-like_superfamily"/>
</dbReference>
<dbReference type="SMART" id="SM00388">
    <property type="entry name" value="HisKA"/>
    <property type="match status" value="1"/>
</dbReference>
<dbReference type="InterPro" id="IPR052162">
    <property type="entry name" value="Sensor_kinase/Photoreceptor"/>
</dbReference>
<dbReference type="Gene3D" id="3.30.450.20">
    <property type="entry name" value="PAS domain"/>
    <property type="match status" value="1"/>
</dbReference>
<dbReference type="Pfam" id="PF00512">
    <property type="entry name" value="HisKA"/>
    <property type="match status" value="1"/>
</dbReference>
<dbReference type="SUPFAM" id="SSF55785">
    <property type="entry name" value="PYP-like sensor domain (PAS domain)"/>
    <property type="match status" value="1"/>
</dbReference>
<evidence type="ECO:0000259" key="8">
    <source>
        <dbReference type="PROSITE" id="PS50109"/>
    </source>
</evidence>
<feature type="domain" description="Response regulatory" evidence="9">
    <location>
        <begin position="9"/>
        <end position="126"/>
    </location>
</feature>
<dbReference type="RefSeq" id="WP_068491058.1">
    <property type="nucleotide sequence ID" value="NZ_LWQT01000044.1"/>
</dbReference>
<keyword evidence="13" id="KW-1185">Reference proteome</keyword>
<comment type="caution">
    <text evidence="12">The sequence shown here is derived from an EMBL/GenBank/DDBJ whole genome shotgun (WGS) entry which is preliminary data.</text>
</comment>
<dbReference type="FunFam" id="3.30.565.10:FF:000006">
    <property type="entry name" value="Sensor histidine kinase WalK"/>
    <property type="match status" value="1"/>
</dbReference>
<dbReference type="GO" id="GO:0000155">
    <property type="term" value="F:phosphorelay sensor kinase activity"/>
    <property type="evidence" value="ECO:0007669"/>
    <property type="project" value="InterPro"/>
</dbReference>
<dbReference type="AlphaFoldDB" id="A0A178MRV1"/>
<dbReference type="SMART" id="SM00387">
    <property type="entry name" value="HATPase_c"/>
    <property type="match status" value="1"/>
</dbReference>
<dbReference type="PROSITE" id="PS50109">
    <property type="entry name" value="HIS_KIN"/>
    <property type="match status" value="1"/>
</dbReference>
<feature type="domain" description="Histidine kinase" evidence="8">
    <location>
        <begin position="297"/>
        <end position="512"/>
    </location>
</feature>
<dbReference type="InterPro" id="IPR036890">
    <property type="entry name" value="HATPase_C_sf"/>
</dbReference>
<keyword evidence="4" id="KW-0808">Transferase</keyword>
<dbReference type="EC" id="2.7.13.3" evidence="2"/>
<evidence type="ECO:0000259" key="10">
    <source>
        <dbReference type="PROSITE" id="PS50112"/>
    </source>
</evidence>
<feature type="coiled-coil region" evidence="7">
    <location>
        <begin position="132"/>
        <end position="169"/>
    </location>
</feature>
<dbReference type="Gene3D" id="1.10.287.130">
    <property type="match status" value="1"/>
</dbReference>
<dbReference type="InterPro" id="IPR003661">
    <property type="entry name" value="HisK_dim/P_dom"/>
</dbReference>
<keyword evidence="3 6" id="KW-0597">Phosphoprotein</keyword>
<accession>A0A178MRV1</accession>
<dbReference type="PROSITE" id="PS50110">
    <property type="entry name" value="RESPONSE_REGULATORY"/>
    <property type="match status" value="1"/>
</dbReference>
<evidence type="ECO:0000259" key="9">
    <source>
        <dbReference type="PROSITE" id="PS50110"/>
    </source>
</evidence>
<dbReference type="InterPro" id="IPR005467">
    <property type="entry name" value="His_kinase_dom"/>
</dbReference>
<dbReference type="CDD" id="cd00130">
    <property type="entry name" value="PAS"/>
    <property type="match status" value="1"/>
</dbReference>
<dbReference type="Proteomes" id="UP000078428">
    <property type="component" value="Unassembled WGS sequence"/>
</dbReference>
<evidence type="ECO:0000256" key="7">
    <source>
        <dbReference type="SAM" id="Coils"/>
    </source>
</evidence>
<evidence type="ECO:0000256" key="2">
    <source>
        <dbReference type="ARBA" id="ARBA00012438"/>
    </source>
</evidence>
<dbReference type="SUPFAM" id="SSF52172">
    <property type="entry name" value="CheY-like"/>
    <property type="match status" value="1"/>
</dbReference>
<evidence type="ECO:0000256" key="4">
    <source>
        <dbReference type="ARBA" id="ARBA00022679"/>
    </source>
</evidence>
<evidence type="ECO:0000256" key="5">
    <source>
        <dbReference type="ARBA" id="ARBA00022777"/>
    </source>
</evidence>
<dbReference type="InterPro" id="IPR000700">
    <property type="entry name" value="PAS-assoc_C"/>
</dbReference>
<dbReference type="Pfam" id="PF00072">
    <property type="entry name" value="Response_reg"/>
    <property type="match status" value="1"/>
</dbReference>
<dbReference type="Gene3D" id="3.30.565.10">
    <property type="entry name" value="Histidine kinase-like ATPase, C-terminal domain"/>
    <property type="match status" value="1"/>
</dbReference>
<dbReference type="Pfam" id="PF13426">
    <property type="entry name" value="PAS_9"/>
    <property type="match status" value="1"/>
</dbReference>
<dbReference type="PROSITE" id="PS50112">
    <property type="entry name" value="PAS"/>
    <property type="match status" value="1"/>
</dbReference>
<evidence type="ECO:0000256" key="1">
    <source>
        <dbReference type="ARBA" id="ARBA00000085"/>
    </source>
</evidence>
<dbReference type="InterPro" id="IPR035965">
    <property type="entry name" value="PAS-like_dom_sf"/>
</dbReference>
<feature type="domain" description="PAS" evidence="10">
    <location>
        <begin position="159"/>
        <end position="229"/>
    </location>
</feature>
<evidence type="ECO:0000259" key="11">
    <source>
        <dbReference type="PROSITE" id="PS50113"/>
    </source>
</evidence>
<dbReference type="NCBIfam" id="TIGR00229">
    <property type="entry name" value="sensory_box"/>
    <property type="match status" value="1"/>
</dbReference>
<dbReference type="PANTHER" id="PTHR43304:SF1">
    <property type="entry name" value="PAC DOMAIN-CONTAINING PROTEIN"/>
    <property type="match status" value="1"/>
</dbReference>
<dbReference type="EMBL" id="LWQT01000044">
    <property type="protein sequence ID" value="OAN52229.1"/>
    <property type="molecule type" value="Genomic_DNA"/>
</dbReference>
<dbReference type="InterPro" id="IPR003594">
    <property type="entry name" value="HATPase_dom"/>
</dbReference>
<dbReference type="SMART" id="SM00091">
    <property type="entry name" value="PAS"/>
    <property type="match status" value="1"/>
</dbReference>
<dbReference type="SMART" id="SM00448">
    <property type="entry name" value="REC"/>
    <property type="match status" value="1"/>
</dbReference>
<dbReference type="CDD" id="cd00082">
    <property type="entry name" value="HisKA"/>
    <property type="match status" value="1"/>
</dbReference>
<evidence type="ECO:0000313" key="12">
    <source>
        <dbReference type="EMBL" id="OAN52229.1"/>
    </source>
</evidence>
<dbReference type="PROSITE" id="PS50113">
    <property type="entry name" value="PAC"/>
    <property type="match status" value="1"/>
</dbReference>
<dbReference type="Gene3D" id="3.40.50.2300">
    <property type="match status" value="1"/>
</dbReference>
<gene>
    <name evidence="12" type="ORF">A6A04_00595</name>
</gene>
<evidence type="ECO:0000313" key="13">
    <source>
        <dbReference type="Proteomes" id="UP000078428"/>
    </source>
</evidence>
<proteinExistence type="predicted"/>